<evidence type="ECO:0000259" key="11">
    <source>
        <dbReference type="PROSITE" id="PS50157"/>
    </source>
</evidence>
<evidence type="ECO:0000256" key="6">
    <source>
        <dbReference type="ARBA" id="ARBA00023015"/>
    </source>
</evidence>
<evidence type="ECO:0000256" key="8">
    <source>
        <dbReference type="ARBA" id="ARBA00023242"/>
    </source>
</evidence>
<dbReference type="GO" id="GO:0000978">
    <property type="term" value="F:RNA polymerase II cis-regulatory region sequence-specific DNA binding"/>
    <property type="evidence" value="ECO:0007669"/>
    <property type="project" value="TreeGrafter"/>
</dbReference>
<dbReference type="EMBL" id="VIFY01000055">
    <property type="protein sequence ID" value="TQB72858.1"/>
    <property type="molecule type" value="Genomic_DNA"/>
</dbReference>
<evidence type="ECO:0000256" key="4">
    <source>
        <dbReference type="ARBA" id="ARBA00022771"/>
    </source>
</evidence>
<dbReference type="Pfam" id="PF00096">
    <property type="entry name" value="zf-C2H2"/>
    <property type="match status" value="4"/>
</dbReference>
<evidence type="ECO:0000256" key="9">
    <source>
        <dbReference type="PROSITE-ProRule" id="PRU00042"/>
    </source>
</evidence>
<keyword evidence="8" id="KW-0539">Nucleus</keyword>
<dbReference type="FunFam" id="3.30.160.60:FF:001297">
    <property type="entry name" value="Zinc finger and SCAN domain-containing protein 2"/>
    <property type="match status" value="1"/>
</dbReference>
<dbReference type="OrthoDB" id="427030at2759"/>
<dbReference type="PROSITE" id="PS50157">
    <property type="entry name" value="ZINC_FINGER_C2H2_2"/>
    <property type="match status" value="4"/>
</dbReference>
<comment type="caution">
    <text evidence="12">The sequence shown here is derived from an EMBL/GenBank/DDBJ whole genome shotgun (WGS) entry which is preliminary data.</text>
</comment>
<dbReference type="STRING" id="5098.A0A507QUI8"/>
<feature type="domain" description="C2H2-type" evidence="11">
    <location>
        <begin position="282"/>
        <end position="309"/>
    </location>
</feature>
<feature type="region of interest" description="Disordered" evidence="10">
    <location>
        <begin position="377"/>
        <end position="442"/>
    </location>
</feature>
<protein>
    <recommendedName>
        <fullName evidence="11">C2H2-type domain-containing protein</fullName>
    </recommendedName>
</protein>
<dbReference type="Proteomes" id="UP000319663">
    <property type="component" value="Unassembled WGS sequence"/>
</dbReference>
<dbReference type="FunFam" id="3.30.160.60:FF:001289">
    <property type="entry name" value="Zinc finger protein 574"/>
    <property type="match status" value="1"/>
</dbReference>
<dbReference type="SUPFAM" id="SSF57667">
    <property type="entry name" value="beta-beta-alpha zinc fingers"/>
    <property type="match status" value="2"/>
</dbReference>
<keyword evidence="5" id="KW-0862">Zinc</keyword>
<keyword evidence="3" id="KW-0677">Repeat</keyword>
<evidence type="ECO:0000256" key="1">
    <source>
        <dbReference type="ARBA" id="ARBA00004123"/>
    </source>
</evidence>
<evidence type="ECO:0000313" key="12">
    <source>
        <dbReference type="EMBL" id="TQB72858.1"/>
    </source>
</evidence>
<dbReference type="Gene3D" id="3.30.160.60">
    <property type="entry name" value="Classic Zinc Finger"/>
    <property type="match status" value="4"/>
</dbReference>
<evidence type="ECO:0000256" key="2">
    <source>
        <dbReference type="ARBA" id="ARBA00022723"/>
    </source>
</evidence>
<dbReference type="PROSITE" id="PS00028">
    <property type="entry name" value="ZINC_FINGER_C2H2_1"/>
    <property type="match status" value="4"/>
</dbReference>
<dbReference type="PANTHER" id="PTHR23235">
    <property type="entry name" value="KRUEPPEL-LIKE TRANSCRIPTION FACTOR"/>
    <property type="match status" value="1"/>
</dbReference>
<evidence type="ECO:0000256" key="7">
    <source>
        <dbReference type="ARBA" id="ARBA00023163"/>
    </source>
</evidence>
<dbReference type="AlphaFoldDB" id="A0A507QUI8"/>
<dbReference type="GO" id="GO:0008270">
    <property type="term" value="F:zinc ion binding"/>
    <property type="evidence" value="ECO:0007669"/>
    <property type="project" value="UniProtKB-KW"/>
</dbReference>
<feature type="compositionally biased region" description="Polar residues" evidence="10">
    <location>
        <begin position="410"/>
        <end position="426"/>
    </location>
</feature>
<keyword evidence="7" id="KW-0804">Transcription</keyword>
<dbReference type="InterPro" id="IPR036236">
    <property type="entry name" value="Znf_C2H2_sf"/>
</dbReference>
<keyword evidence="13" id="KW-1185">Reference proteome</keyword>
<dbReference type="InterPro" id="IPR013087">
    <property type="entry name" value="Znf_C2H2_type"/>
</dbReference>
<gene>
    <name evidence="12" type="ORF">MPDQ_006420</name>
</gene>
<dbReference type="SMART" id="SM00355">
    <property type="entry name" value="ZnF_C2H2"/>
    <property type="match status" value="4"/>
</dbReference>
<evidence type="ECO:0000256" key="3">
    <source>
        <dbReference type="ARBA" id="ARBA00022737"/>
    </source>
</evidence>
<evidence type="ECO:0000256" key="5">
    <source>
        <dbReference type="ARBA" id="ARBA00022833"/>
    </source>
</evidence>
<evidence type="ECO:0000313" key="13">
    <source>
        <dbReference type="Proteomes" id="UP000319663"/>
    </source>
</evidence>
<keyword evidence="4 9" id="KW-0863">Zinc-finger</keyword>
<dbReference type="GO" id="GO:0005634">
    <property type="term" value="C:nucleus"/>
    <property type="evidence" value="ECO:0007669"/>
    <property type="project" value="UniProtKB-SubCell"/>
</dbReference>
<feature type="region of interest" description="Disordered" evidence="10">
    <location>
        <begin position="81"/>
        <end position="103"/>
    </location>
</feature>
<feature type="domain" description="C2H2-type" evidence="11">
    <location>
        <begin position="310"/>
        <end position="340"/>
    </location>
</feature>
<reference evidence="12 13" key="1">
    <citation type="submission" date="2019-06" db="EMBL/GenBank/DDBJ databases">
        <title>Wine fermentation using esterase from Monascus purpureus.</title>
        <authorList>
            <person name="Geng C."/>
            <person name="Zhang Y."/>
        </authorList>
    </citation>
    <scope>NUCLEOTIDE SEQUENCE [LARGE SCALE GENOMIC DNA]</scope>
    <source>
        <strain evidence="12">HQ1</strain>
    </source>
</reference>
<organism evidence="12 13">
    <name type="scientific">Monascus purpureus</name>
    <name type="common">Red mold</name>
    <name type="synonym">Monascus anka</name>
    <dbReference type="NCBI Taxonomy" id="5098"/>
    <lineage>
        <taxon>Eukaryota</taxon>
        <taxon>Fungi</taxon>
        <taxon>Dikarya</taxon>
        <taxon>Ascomycota</taxon>
        <taxon>Pezizomycotina</taxon>
        <taxon>Eurotiomycetes</taxon>
        <taxon>Eurotiomycetidae</taxon>
        <taxon>Eurotiales</taxon>
        <taxon>Aspergillaceae</taxon>
        <taxon>Monascus</taxon>
    </lineage>
</organism>
<dbReference type="FunFam" id="3.30.160.60:FF:000100">
    <property type="entry name" value="Zinc finger 45-like"/>
    <property type="match status" value="1"/>
</dbReference>
<feature type="region of interest" description="Disordered" evidence="10">
    <location>
        <begin position="116"/>
        <end position="147"/>
    </location>
</feature>
<sequence>MEAAEPVSYGFPGQGMGAVESRRLMHLDFTHSLPFYANPTASFSLPFHSSSQTSSGNYSFGHILNGHPSPFQQLFITNHQHSNSQPLQQRLSSDPSSLHPLPEIRPAKNALCRVLKDQSQKADHGPGIQSSTPHPPGDWGVHKENQSSTEAEFFTEVDILMKAIQSKVGSRPTESHSLPPLQQVAHNNVHGFSSAYSTPLSADFCTLSFEGQTTASGKKRKYTCTLPHCAKSFAQKTHLDIHMRAHTGDKPFVCKEPSCGQRFSQLGNLKTHQRRHTGEKPYSCDICHKRFAQRGNVRAHKITHQQAKPFTCLLDDCGKHFTQLGNLKSHQNKFHAATLRHLTIKFSSLSEAELMSHQDRELWEYFAALYKNSNKGIKGRGKDRKISTTTKSGSSSPEAPNPPDVDEYAKQSQRIYEDSSYTGGSSSDEEDAENYYVDSRHQ</sequence>
<name>A0A507QUI8_MONPU</name>
<proteinExistence type="predicted"/>
<feature type="domain" description="C2H2-type" evidence="11">
    <location>
        <begin position="222"/>
        <end position="251"/>
    </location>
</feature>
<dbReference type="FunFam" id="3.30.160.60:FF:000072">
    <property type="entry name" value="zinc finger protein 143 isoform X1"/>
    <property type="match status" value="1"/>
</dbReference>
<feature type="compositionally biased region" description="Low complexity" evidence="10">
    <location>
        <begin position="387"/>
        <end position="396"/>
    </location>
</feature>
<feature type="compositionally biased region" description="Polar residues" evidence="10">
    <location>
        <begin position="81"/>
        <end position="90"/>
    </location>
</feature>
<keyword evidence="6" id="KW-0805">Transcription regulation</keyword>
<comment type="subcellular location">
    <subcellularLocation>
        <location evidence="1">Nucleus</location>
    </subcellularLocation>
</comment>
<dbReference type="GO" id="GO:0000981">
    <property type="term" value="F:DNA-binding transcription factor activity, RNA polymerase II-specific"/>
    <property type="evidence" value="ECO:0007669"/>
    <property type="project" value="UniProtKB-ARBA"/>
</dbReference>
<dbReference type="PANTHER" id="PTHR23235:SF120">
    <property type="entry name" value="KRUPPEL-LIKE FACTOR 15"/>
    <property type="match status" value="1"/>
</dbReference>
<evidence type="ECO:0000256" key="10">
    <source>
        <dbReference type="SAM" id="MobiDB-lite"/>
    </source>
</evidence>
<accession>A0A507QUI8</accession>
<feature type="compositionally biased region" description="Low complexity" evidence="10">
    <location>
        <begin position="91"/>
        <end position="101"/>
    </location>
</feature>
<feature type="domain" description="C2H2-type" evidence="11">
    <location>
        <begin position="252"/>
        <end position="281"/>
    </location>
</feature>
<keyword evidence="2" id="KW-0479">Metal-binding</keyword>